<name>A0A8J4D8A7_9CHLO</name>
<evidence type="ECO:0000313" key="3">
    <source>
        <dbReference type="EMBL" id="GIL97004.1"/>
    </source>
</evidence>
<dbReference type="SUPFAM" id="SSF57997">
    <property type="entry name" value="Tropomyosin"/>
    <property type="match status" value="1"/>
</dbReference>
<organism evidence="3 4">
    <name type="scientific">Volvox reticuliferus</name>
    <dbReference type="NCBI Taxonomy" id="1737510"/>
    <lineage>
        <taxon>Eukaryota</taxon>
        <taxon>Viridiplantae</taxon>
        <taxon>Chlorophyta</taxon>
        <taxon>core chlorophytes</taxon>
        <taxon>Chlorophyceae</taxon>
        <taxon>CS clade</taxon>
        <taxon>Chlamydomonadales</taxon>
        <taxon>Volvocaceae</taxon>
        <taxon>Volvox</taxon>
    </lineage>
</organism>
<feature type="region of interest" description="Disordered" evidence="2">
    <location>
        <begin position="1953"/>
        <end position="1981"/>
    </location>
</feature>
<feature type="compositionally biased region" description="Polar residues" evidence="2">
    <location>
        <begin position="1953"/>
        <end position="1967"/>
    </location>
</feature>
<accession>A0A8J4D8A7</accession>
<feature type="coiled-coil region" evidence="1">
    <location>
        <begin position="641"/>
        <end position="812"/>
    </location>
</feature>
<keyword evidence="1" id="KW-0175">Coiled coil</keyword>
<protein>
    <submittedName>
        <fullName evidence="3">Uncharacterized protein</fullName>
    </submittedName>
</protein>
<feature type="region of interest" description="Disordered" evidence="2">
    <location>
        <begin position="1828"/>
        <end position="1856"/>
    </location>
</feature>
<feature type="region of interest" description="Disordered" evidence="2">
    <location>
        <begin position="211"/>
        <end position="303"/>
    </location>
</feature>
<feature type="region of interest" description="Disordered" evidence="2">
    <location>
        <begin position="589"/>
        <end position="616"/>
    </location>
</feature>
<feature type="compositionally biased region" description="Basic and acidic residues" evidence="2">
    <location>
        <begin position="1828"/>
        <end position="1837"/>
    </location>
</feature>
<feature type="compositionally biased region" description="Basic and acidic residues" evidence="2">
    <location>
        <begin position="272"/>
        <end position="292"/>
    </location>
</feature>
<dbReference type="PANTHER" id="PTHR47357:SF1">
    <property type="entry name" value="SPINDLE POLE BODY COMPONENT 110"/>
    <property type="match status" value="1"/>
</dbReference>
<feature type="compositionally biased region" description="Polar residues" evidence="2">
    <location>
        <begin position="2275"/>
        <end position="2286"/>
    </location>
</feature>
<sequence>MEYRQPWLSRGDDGGLGLGVSPSQPHNARHGAPPTSLAGVTGDGWCTTPGMHRSQRHKPIHQKAREYLTADSTASSPVMMRQTSQSSTMQMSVESFVRSLSLWYEPDAAEVEARVAERLYEEEAARIVLQEKLRQWSEVAMELFTMVSELRAARGSAATSGNDPATLSAIKSAITSFMLEQQRHRQQTSEYDLARDAVRCLAAPPAVLDGSGNALDTPTAHYHHHAKRQSSRPHLFSDGISVYAPSTLRHSGPCDGQGDELSQLQDDDTSEDVMHPRQEVLRPRSKLTRDRAGGPGSRHSNIHAAADYSGPVSEAQYWSPSRVQKALAASTAMQTAIMPKGQLTNPEQQEAAQMDALRVELEAARVASADKGAQAMAAYEEAQRLRRALLDAEIELQQATVAGDAARKELLQAEEEAAALRASNGRLAADLEAERAKTIAVEAVVRQQLSQALSDLELCRAQMASKDVEMTDISSRLAARTSELAAAMQQIADMRSTVTEVPPQHVGQPEHARRLELLQGELVATREELCRLQVALAKPRPDMSVWKTDELHLSWVQEPDVLVTLRIRLERLQALLDECQRTLLGEQLPPQKQCDHHSDQTSSADAQESASPARAAEHLGGALRDVEDLRQQLVAALAAAVAEREAQTQAHEEEVGELQLQLVNTRAAAADDVAMLRQQLAIANQEAAASRAEADRLRQQLKVLQEAVMSEGRETEVLRQKLDKAEAGLQAALQARQELLDRLANADAENEVWRQELDGLRGQLGQVRDAAELSGQEAEDLRRRLDDDSIQKAILQKQVDELRQQLVDAEKDTAEGCRMADSLRKELVEVRQAEATGRCEMESLKDQLKGAEHVAEKNDRQMEELRRQLAARAQEASGLRKQLAAAEAVEAAISLQADDLRSQLAAAKAAAAISSREVDDLRKEVNSTREEVALSCQQVGDLRIQLVVSSGQVEDLQRQLAAAREATEAGRCIEEQLRSQLAELKAQLEARQEQFDDLQRCLSLTEERAAKNVLEVQDLRGLLQAARNAAEIESRDTKQLQQQLSEAECTAADRAQELNETRRELEARLREAQRMRQQLQDIERVAETHGRDADELRRQLSIAREAATGGMMVIEELHRRLTEAQALTDASAAEVASLRGRLADSEQLAEAADREVGELRRQLVATTTALETQVLESEALRSKKTELQAANDQRLAELHQRVLKAKQAVEERGRDLVELRERLAEKQAEAEASSCKLQELRGQLADAVRSLEEREQEAEELRWHQANLQALVEAKDRAADELRREYAAAVAVAEGASRDVVAASCLEAGELRNQLAAAKNEILALGAEIEELRHQLADAEQTADAAHAETESLRQRLTAAEEVAEVADADADGLRKQLAEARAEAGAANKDAEILRRTLAELSKQVADGGAEMVELAERLRAAEEVADTVTRDSNEFCEQLRDQLARAQEETRLLGKESDRIREQFAAALEAAAATEGLRDELSASQKIVATLSRQVKVLQQQTDASQREAAANGRELATLQREMVCAREAAAAAATGSWETADELRQQLAAAQAAAAMFRREGEDLRRQIMAAHAAAGGSKEMNDLMLHLAEAQSEAVGAIRQVDELYLQVEAAHVAVLAAVREVDELRQRLVEGQQQYQQQQRFIDEQARVYEAHPAKEMLAHQAQVLAQQAVEQHTRVVALQRQLEGVHSSLATLAGSSQELVRENAGLRCQLKQFQRAERVAWDAEKQTQDGCGDGCDGRKDLGETLESERKARTALVGLVSELRQPLDGARVRGGDLRQRAAAADATRVEALSKQGAVVALRLSDPAAQAAAHVAEMERRLEKRRPRVTETRRHAKEQRSQMLGEDARQSTEQTVMSQQDANVPFLGGGALAAGLSLECDMAVVGLVTASRDHTADVVAAGQNPRRSVSGEMSTPHFSIDEDVPPHLVPGSPAWTGASEILHALVSSDGLSSQEGAQPSGSETGRPDPVSFPTDQEPEHVVEAKAVKENAMLQLKQFELQAQLVEMGEEVAGLQKWLSQQQVQCKVQPATLLPLQFNSRAMSQHCSGSDHHSTDATAEPNTVPFGSVTALPRSSPSGSAEESPVRSLGSGLSSRATINMQRSSNDGGVGQERDDCASLQTEHVERDLGLSQPAGAAVTNQPLRPFDAHSASLAYPEISSSPVRRRQSGQLYGYGSSDSVREDEAAAGAGQRPGPAAMDLHDSRGAADANRDSRRLASIVGRWPRYAVAKNTSVANDDGSVDNVSVGDDEADRNPKRSQCQHDWLGERPRQSSTHAPCSSINDGGPALHAGAGSDGGASYTTEGQGPVMAAAVITLSGTVSQKELAKAVIRAEDEAQVDLAPEVGMAVAASDNATLPLFHESPVPSISELDKDLTDLRDHLKQLDNLLLSQRSRQGAASPLSIPMASTQGALDAANVSVLAPDSPGAGLWTQYMAAAAAAPEGSGSGGTGTRPDSSSFSPSLTGAASVPAPGRQKSALPLVRLSQRAQPATGEHHSVETETAVWKMGNGGRIGDGGNALRMPSHHMYPDESQAQGLGSGPLAYAARRT</sequence>
<feature type="coiled-coil region" evidence="1">
    <location>
        <begin position="1135"/>
        <end position="1162"/>
    </location>
</feature>
<feature type="compositionally biased region" description="Low complexity" evidence="2">
    <location>
        <begin position="2240"/>
        <end position="2250"/>
    </location>
</feature>
<dbReference type="GO" id="GO:0005200">
    <property type="term" value="F:structural constituent of cytoskeleton"/>
    <property type="evidence" value="ECO:0007669"/>
    <property type="project" value="TreeGrafter"/>
</dbReference>
<feature type="compositionally biased region" description="Polar residues" evidence="2">
    <location>
        <begin position="600"/>
        <end position="610"/>
    </location>
</feature>
<feature type="compositionally biased region" description="Polar residues" evidence="2">
    <location>
        <begin position="1909"/>
        <end position="1921"/>
    </location>
</feature>
<evidence type="ECO:0000256" key="2">
    <source>
        <dbReference type="SAM" id="MobiDB-lite"/>
    </source>
</evidence>
<feature type="coiled-coil region" evidence="1">
    <location>
        <begin position="841"/>
        <end position="931"/>
    </location>
</feature>
<feature type="region of interest" description="Disordered" evidence="2">
    <location>
        <begin position="2238"/>
        <end position="2305"/>
    </location>
</feature>
<feature type="region of interest" description="Disordered" evidence="2">
    <location>
        <begin position="1907"/>
        <end position="1930"/>
    </location>
</feature>
<feature type="compositionally biased region" description="Low complexity" evidence="2">
    <location>
        <begin position="2190"/>
        <end position="2201"/>
    </location>
</feature>
<dbReference type="GO" id="GO:0005856">
    <property type="term" value="C:cytoskeleton"/>
    <property type="evidence" value="ECO:0007669"/>
    <property type="project" value="TreeGrafter"/>
</dbReference>
<comment type="caution">
    <text evidence="3">The sequence shown here is derived from an EMBL/GenBank/DDBJ whole genome shotgun (WGS) entry which is preliminary data.</text>
</comment>
<evidence type="ECO:0000313" key="4">
    <source>
        <dbReference type="Proteomes" id="UP000722791"/>
    </source>
</evidence>
<feature type="coiled-coil region" evidence="1">
    <location>
        <begin position="974"/>
        <end position="1099"/>
    </location>
</feature>
<feature type="compositionally biased region" description="Basic residues" evidence="2">
    <location>
        <begin position="221"/>
        <end position="231"/>
    </location>
</feature>
<feature type="coiled-coil region" evidence="1">
    <location>
        <begin position="375"/>
        <end position="423"/>
    </location>
</feature>
<dbReference type="OrthoDB" id="551945at2759"/>
<proteinExistence type="predicted"/>
<feature type="region of interest" description="Disordered" evidence="2">
    <location>
        <begin position="2162"/>
        <end position="2216"/>
    </location>
</feature>
<reference evidence="3" key="1">
    <citation type="journal article" date="2021" name="Proc. Natl. Acad. Sci. U.S.A.">
        <title>Three genomes in the algal genus Volvox reveal the fate of a haploid sex-determining region after a transition to homothallism.</title>
        <authorList>
            <person name="Yamamoto K."/>
            <person name="Hamaji T."/>
            <person name="Kawai-Toyooka H."/>
            <person name="Matsuzaki R."/>
            <person name="Takahashi F."/>
            <person name="Nishimura Y."/>
            <person name="Kawachi M."/>
            <person name="Noguchi H."/>
            <person name="Minakuchi Y."/>
            <person name="Umen J.G."/>
            <person name="Toyoda A."/>
            <person name="Nozaki H."/>
        </authorList>
    </citation>
    <scope>NUCLEOTIDE SEQUENCE</scope>
    <source>
        <strain evidence="3">NIES-3785</strain>
    </source>
</reference>
<feature type="region of interest" description="Disordered" evidence="2">
    <location>
        <begin position="2444"/>
        <end position="2478"/>
    </location>
</feature>
<feature type="compositionally biased region" description="Polar residues" evidence="2">
    <location>
        <begin position="2094"/>
        <end position="2110"/>
    </location>
</feature>
<feature type="coiled-coil region" evidence="1">
    <location>
        <begin position="1209"/>
        <end position="1458"/>
    </location>
</feature>
<gene>
    <name evidence="3" type="ORF">Vretimale_2726</name>
</gene>
<evidence type="ECO:0000256" key="1">
    <source>
        <dbReference type="SAM" id="Coils"/>
    </source>
</evidence>
<dbReference type="Gene3D" id="1.10.287.1490">
    <property type="match status" value="2"/>
</dbReference>
<dbReference type="PANTHER" id="PTHR47357">
    <property type="entry name" value="COP1-INTERACTIVE PROTEIN 1"/>
    <property type="match status" value="1"/>
</dbReference>
<feature type="compositionally biased region" description="Basic and acidic residues" evidence="2">
    <location>
        <begin position="2203"/>
        <end position="2216"/>
    </location>
</feature>
<dbReference type="EMBL" id="BNCQ01000004">
    <property type="protein sequence ID" value="GIL97004.1"/>
    <property type="molecule type" value="Genomic_DNA"/>
</dbReference>
<feature type="region of interest" description="Disordered" evidence="2">
    <location>
        <begin position="2047"/>
        <end position="2119"/>
    </location>
</feature>
<feature type="region of interest" description="Disordered" evidence="2">
    <location>
        <begin position="1"/>
        <end position="39"/>
    </location>
</feature>
<dbReference type="Proteomes" id="UP000722791">
    <property type="component" value="Unassembled WGS sequence"/>
</dbReference>
<feature type="coiled-coil region" evidence="1">
    <location>
        <begin position="1543"/>
        <end position="1570"/>
    </location>
</feature>